<keyword evidence="3" id="KW-0808">Transferase</keyword>
<comment type="pathway">
    <text evidence="1">Isoprenoid biosynthesis; isopentenyl diphosphate biosynthesis via mevalonate pathway; isopentenyl diphosphate from (R)-mevalonate: step 2/3.</text>
</comment>
<gene>
    <name evidence="7" type="primary">ERG8_2</name>
    <name evidence="7" type="ORF">HK100_009978</name>
</gene>
<feature type="non-terminal residue" evidence="7">
    <location>
        <position position="1"/>
    </location>
</feature>
<dbReference type="InterPro" id="IPR014721">
    <property type="entry name" value="Ribsml_uS5_D2-typ_fold_subgr"/>
</dbReference>
<reference evidence="7" key="1">
    <citation type="submission" date="2020-05" db="EMBL/GenBank/DDBJ databases">
        <title>Phylogenomic resolution of chytrid fungi.</title>
        <authorList>
            <person name="Stajich J.E."/>
            <person name="Amses K."/>
            <person name="Simmons R."/>
            <person name="Seto K."/>
            <person name="Myers J."/>
            <person name="Bonds A."/>
            <person name="Quandt C.A."/>
            <person name="Barry K."/>
            <person name="Liu P."/>
            <person name="Grigoriev I."/>
            <person name="Longcore J.E."/>
            <person name="James T.Y."/>
        </authorList>
    </citation>
    <scope>NUCLEOTIDE SEQUENCE</scope>
    <source>
        <strain evidence="7">JEL0513</strain>
    </source>
</reference>
<keyword evidence="4" id="KW-0547">Nucleotide-binding</keyword>
<accession>A0AAD5X5U1</accession>
<name>A0AAD5X5U1_9FUNG</name>
<protein>
    <recommendedName>
        <fullName evidence="2">phosphomevalonate kinase</fullName>
        <ecNumber evidence="2">2.7.4.2</ecNumber>
    </recommendedName>
</protein>
<sequence length="329" mass="35472">MTRILTNATTTCISAPGKVLVAGGYLVLDQKYSGLVIGTDSRFYTTITSLNPNQTLANTKLVRRITVRSPQFDDGKWVYSCGIGSSSLNPCALNQDVAVNTERNKYVEYALSLSLSVASFLSPDFLAKFGSELDVLIVGHNDFYSQRAQLESRNLPISTESLQSLEPFCAALTTIGKVHKTGLGSSAAMITSLVSAILVHFEVISIPSGEHGMVEFAHNMAQFVHCLAQGKVGSGFDVSSAVFGSHIYRRFDPEILADLMAFAEEVGVGYVDGEKILKVVRGVSKWDTQVQPFKLPLGIKLMLADVDAGSSTPKLVSGVLGWREANPVQ</sequence>
<evidence type="ECO:0000256" key="1">
    <source>
        <dbReference type="ARBA" id="ARBA00005017"/>
    </source>
</evidence>
<dbReference type="GO" id="GO:0005777">
    <property type="term" value="C:peroxisome"/>
    <property type="evidence" value="ECO:0007669"/>
    <property type="project" value="TreeGrafter"/>
</dbReference>
<dbReference type="PANTHER" id="PTHR31814">
    <property type="match status" value="1"/>
</dbReference>
<evidence type="ECO:0000256" key="6">
    <source>
        <dbReference type="ARBA" id="ARBA00022840"/>
    </source>
</evidence>
<organism evidence="7 8">
    <name type="scientific">Physocladia obscura</name>
    <dbReference type="NCBI Taxonomy" id="109957"/>
    <lineage>
        <taxon>Eukaryota</taxon>
        <taxon>Fungi</taxon>
        <taxon>Fungi incertae sedis</taxon>
        <taxon>Chytridiomycota</taxon>
        <taxon>Chytridiomycota incertae sedis</taxon>
        <taxon>Chytridiomycetes</taxon>
        <taxon>Chytridiales</taxon>
        <taxon>Chytriomycetaceae</taxon>
        <taxon>Physocladia</taxon>
    </lineage>
</organism>
<dbReference type="AlphaFoldDB" id="A0AAD5X5U1"/>
<comment type="caution">
    <text evidence="7">The sequence shown here is derived from an EMBL/GenBank/DDBJ whole genome shotgun (WGS) entry which is preliminary data.</text>
</comment>
<keyword evidence="8" id="KW-1185">Reference proteome</keyword>
<evidence type="ECO:0000313" key="8">
    <source>
        <dbReference type="Proteomes" id="UP001211907"/>
    </source>
</evidence>
<dbReference type="PANTHER" id="PTHR31814:SF2">
    <property type="entry name" value="PHOSPHOMEVALONATE KINASE"/>
    <property type="match status" value="1"/>
</dbReference>
<dbReference type="GO" id="GO:0006696">
    <property type="term" value="P:ergosterol biosynthetic process"/>
    <property type="evidence" value="ECO:0007669"/>
    <property type="project" value="TreeGrafter"/>
</dbReference>
<keyword evidence="6" id="KW-0067">ATP-binding</keyword>
<dbReference type="InterPro" id="IPR020568">
    <property type="entry name" value="Ribosomal_Su5_D2-typ_SF"/>
</dbReference>
<evidence type="ECO:0000256" key="4">
    <source>
        <dbReference type="ARBA" id="ARBA00022741"/>
    </source>
</evidence>
<dbReference type="Proteomes" id="UP001211907">
    <property type="component" value="Unassembled WGS sequence"/>
</dbReference>
<evidence type="ECO:0000256" key="3">
    <source>
        <dbReference type="ARBA" id="ARBA00022679"/>
    </source>
</evidence>
<dbReference type="EMBL" id="JADGJH010005311">
    <property type="protein sequence ID" value="KAJ3081101.1"/>
    <property type="molecule type" value="Genomic_DNA"/>
</dbReference>
<dbReference type="GO" id="GO:0005524">
    <property type="term" value="F:ATP binding"/>
    <property type="evidence" value="ECO:0007669"/>
    <property type="project" value="UniProtKB-KW"/>
</dbReference>
<dbReference type="SUPFAM" id="SSF54211">
    <property type="entry name" value="Ribosomal protein S5 domain 2-like"/>
    <property type="match status" value="1"/>
</dbReference>
<evidence type="ECO:0000313" key="7">
    <source>
        <dbReference type="EMBL" id="KAJ3081101.1"/>
    </source>
</evidence>
<dbReference type="GO" id="GO:0004631">
    <property type="term" value="F:phosphomevalonate kinase activity"/>
    <property type="evidence" value="ECO:0007669"/>
    <property type="project" value="UniProtKB-EC"/>
</dbReference>
<evidence type="ECO:0000256" key="5">
    <source>
        <dbReference type="ARBA" id="ARBA00022777"/>
    </source>
</evidence>
<dbReference type="EC" id="2.7.4.2" evidence="2"/>
<dbReference type="GO" id="GO:0019287">
    <property type="term" value="P:isopentenyl diphosphate biosynthetic process, mevalonate pathway"/>
    <property type="evidence" value="ECO:0007669"/>
    <property type="project" value="TreeGrafter"/>
</dbReference>
<dbReference type="Gene3D" id="3.30.230.10">
    <property type="match status" value="1"/>
</dbReference>
<keyword evidence="5 7" id="KW-0418">Kinase</keyword>
<proteinExistence type="predicted"/>
<evidence type="ECO:0000256" key="2">
    <source>
        <dbReference type="ARBA" id="ARBA00012958"/>
    </source>
</evidence>
<dbReference type="GO" id="GO:0010142">
    <property type="term" value="P:farnesyl diphosphate biosynthetic process, mevalonate pathway"/>
    <property type="evidence" value="ECO:0007669"/>
    <property type="project" value="TreeGrafter"/>
</dbReference>
<dbReference type="InterPro" id="IPR035102">
    <property type="entry name" value="Phosphomevalonate_kinase"/>
</dbReference>